<dbReference type="InterPro" id="IPR005182">
    <property type="entry name" value="YdbS-like_PH"/>
</dbReference>
<evidence type="ECO:0000259" key="2">
    <source>
        <dbReference type="Pfam" id="PF03703"/>
    </source>
</evidence>
<keyword evidence="1" id="KW-1133">Transmembrane helix</keyword>
<dbReference type="EMBL" id="BOMS01000187">
    <property type="protein sequence ID" value="GIE73721.1"/>
    <property type="molecule type" value="Genomic_DNA"/>
</dbReference>
<comment type="caution">
    <text evidence="3">The sequence shown here is derived from an EMBL/GenBank/DDBJ whole genome shotgun (WGS) entry which is preliminary data.</text>
</comment>
<gene>
    <name evidence="3" type="ORF">Apa02nite_098290</name>
</gene>
<feature type="transmembrane region" description="Helical" evidence="1">
    <location>
        <begin position="60"/>
        <end position="78"/>
    </location>
</feature>
<organism evidence="3 4">
    <name type="scientific">Actinoplanes palleronii</name>
    <dbReference type="NCBI Taxonomy" id="113570"/>
    <lineage>
        <taxon>Bacteria</taxon>
        <taxon>Bacillati</taxon>
        <taxon>Actinomycetota</taxon>
        <taxon>Actinomycetes</taxon>
        <taxon>Micromonosporales</taxon>
        <taxon>Micromonosporaceae</taxon>
        <taxon>Actinoplanes</taxon>
    </lineage>
</organism>
<dbReference type="Proteomes" id="UP000624709">
    <property type="component" value="Unassembled WGS sequence"/>
</dbReference>
<name>A0ABQ4BTV8_9ACTN</name>
<evidence type="ECO:0000313" key="4">
    <source>
        <dbReference type="Proteomes" id="UP000624709"/>
    </source>
</evidence>
<accession>A0ABQ4BTV8</accession>
<keyword evidence="4" id="KW-1185">Reference proteome</keyword>
<protein>
    <submittedName>
        <fullName evidence="3">Membrane protein</fullName>
    </submittedName>
</protein>
<feature type="transmembrane region" description="Helical" evidence="1">
    <location>
        <begin position="28"/>
        <end position="54"/>
    </location>
</feature>
<reference evidence="3 4" key="1">
    <citation type="submission" date="2021-01" db="EMBL/GenBank/DDBJ databases">
        <title>Whole genome shotgun sequence of Actinoplanes palleronii NBRC 14916.</title>
        <authorList>
            <person name="Komaki H."/>
            <person name="Tamura T."/>
        </authorList>
    </citation>
    <scope>NUCLEOTIDE SEQUENCE [LARGE SCALE GENOMIC DNA]</scope>
    <source>
        <strain evidence="3 4">NBRC 14916</strain>
    </source>
</reference>
<keyword evidence="1" id="KW-0472">Membrane</keyword>
<feature type="domain" description="YdbS-like PH" evidence="2">
    <location>
        <begin position="84"/>
        <end position="162"/>
    </location>
</feature>
<evidence type="ECO:0000256" key="1">
    <source>
        <dbReference type="SAM" id="Phobius"/>
    </source>
</evidence>
<dbReference type="PANTHER" id="PTHR34473:SF3">
    <property type="entry name" value="TRANSMEMBRANE PROTEIN-RELATED"/>
    <property type="match status" value="1"/>
</dbReference>
<evidence type="ECO:0000313" key="3">
    <source>
        <dbReference type="EMBL" id="GIE73721.1"/>
    </source>
</evidence>
<proteinExistence type="predicted"/>
<keyword evidence="1" id="KW-0812">Transmembrane</keyword>
<sequence>MSGPYAGRVSDHDPPQLRRPRHRLERRVLGWWSVQAAVVVLPPVAVLTLLTALIPPARTWLGLSLGIVAGLGLAYLLVMPIWRYRVHRWETTDEAVYAVSGWFWQRSRIAPVARLQTVDTVSGPIQRLFGLTGLVVTTASAAGPIRIQGLDRTLAQQLAETLAGRAQATPGDGQ</sequence>
<dbReference type="Pfam" id="PF03703">
    <property type="entry name" value="bPH_2"/>
    <property type="match status" value="1"/>
</dbReference>
<dbReference type="PANTHER" id="PTHR34473">
    <property type="entry name" value="UPF0699 TRANSMEMBRANE PROTEIN YDBS"/>
    <property type="match status" value="1"/>
</dbReference>